<dbReference type="Gene3D" id="3.40.190.290">
    <property type="match status" value="1"/>
</dbReference>
<gene>
    <name evidence="6" type="ORF">EV643_112235</name>
</gene>
<dbReference type="GO" id="GO:0003677">
    <property type="term" value="F:DNA binding"/>
    <property type="evidence" value="ECO:0007669"/>
    <property type="project" value="UniProtKB-KW"/>
</dbReference>
<evidence type="ECO:0000256" key="2">
    <source>
        <dbReference type="ARBA" id="ARBA00023015"/>
    </source>
</evidence>
<dbReference type="PANTHER" id="PTHR30346:SF0">
    <property type="entry name" value="HCA OPERON TRANSCRIPTIONAL ACTIVATOR HCAR"/>
    <property type="match status" value="1"/>
</dbReference>
<dbReference type="OrthoDB" id="79118at2"/>
<dbReference type="SUPFAM" id="SSF46785">
    <property type="entry name" value="Winged helix' DNA-binding domain"/>
    <property type="match status" value="1"/>
</dbReference>
<dbReference type="Pfam" id="PF03466">
    <property type="entry name" value="LysR_substrate"/>
    <property type="match status" value="1"/>
</dbReference>
<dbReference type="Pfam" id="PF00126">
    <property type="entry name" value="HTH_1"/>
    <property type="match status" value="1"/>
</dbReference>
<dbReference type="GO" id="GO:0032993">
    <property type="term" value="C:protein-DNA complex"/>
    <property type="evidence" value="ECO:0007669"/>
    <property type="project" value="TreeGrafter"/>
</dbReference>
<dbReference type="EMBL" id="SNWQ01000012">
    <property type="protein sequence ID" value="TDO45906.1"/>
    <property type="molecule type" value="Genomic_DNA"/>
</dbReference>
<dbReference type="PROSITE" id="PS50931">
    <property type="entry name" value="HTH_LYSR"/>
    <property type="match status" value="1"/>
</dbReference>
<sequence length="283" mass="31352">MDRLVAEDLEAFAVFAAHRNFTHAAGELHVSQPALHTRIRKLEQRLGKALYTRHGRQLRLTETGEQLAAFANDTRRRAEAFLTTLDLAPRRPLVLAAGSGAYLYLLGDAIRRYVGKGHQLRLITTDAAATVAAIRDGSADVGVTALGIPPDDLECELLAQYPQVLVVRPSHRLAGRRSVRLKDLDGEALVVPPKTRPHRRALERALLDQGVRWSVAVEAEGWDLLVQFVRLGIGPAVVNGSVRTTSAVRTVPVKDLPPVRYYLITRRDRPDDQPLDALKRMLL</sequence>
<dbReference type="InterPro" id="IPR000847">
    <property type="entry name" value="LysR_HTH_N"/>
</dbReference>
<comment type="caution">
    <text evidence="6">The sequence shown here is derived from an EMBL/GenBank/DDBJ whole genome shotgun (WGS) entry which is preliminary data.</text>
</comment>
<evidence type="ECO:0000313" key="6">
    <source>
        <dbReference type="EMBL" id="TDO45906.1"/>
    </source>
</evidence>
<dbReference type="InterPro" id="IPR036390">
    <property type="entry name" value="WH_DNA-bd_sf"/>
</dbReference>
<evidence type="ECO:0000259" key="5">
    <source>
        <dbReference type="PROSITE" id="PS50931"/>
    </source>
</evidence>
<dbReference type="InterPro" id="IPR036388">
    <property type="entry name" value="WH-like_DNA-bd_sf"/>
</dbReference>
<dbReference type="RefSeq" id="WP_133802515.1">
    <property type="nucleotide sequence ID" value="NZ_SNWQ01000012.1"/>
</dbReference>
<reference evidence="6 7" key="1">
    <citation type="submission" date="2019-03" db="EMBL/GenBank/DDBJ databases">
        <title>Genomic Encyclopedia of Type Strains, Phase III (KMG-III): the genomes of soil and plant-associated and newly described type strains.</title>
        <authorList>
            <person name="Whitman W."/>
        </authorList>
    </citation>
    <scope>NUCLEOTIDE SEQUENCE [LARGE SCALE GENOMIC DNA]</scope>
    <source>
        <strain evidence="6 7">VKM Ac-2527</strain>
    </source>
</reference>
<dbReference type="SUPFAM" id="SSF53850">
    <property type="entry name" value="Periplasmic binding protein-like II"/>
    <property type="match status" value="1"/>
</dbReference>
<accession>A0A4R6KC45</accession>
<dbReference type="PRINTS" id="PR00039">
    <property type="entry name" value="HTHLYSR"/>
</dbReference>
<keyword evidence="7" id="KW-1185">Reference proteome</keyword>
<dbReference type="AlphaFoldDB" id="A0A4R6KC45"/>
<organism evidence="6 7">
    <name type="scientific">Kribbella caucasensis</name>
    <dbReference type="NCBI Taxonomy" id="2512215"/>
    <lineage>
        <taxon>Bacteria</taxon>
        <taxon>Bacillati</taxon>
        <taxon>Actinomycetota</taxon>
        <taxon>Actinomycetes</taxon>
        <taxon>Propionibacteriales</taxon>
        <taxon>Kribbellaceae</taxon>
        <taxon>Kribbella</taxon>
    </lineage>
</organism>
<evidence type="ECO:0000313" key="7">
    <source>
        <dbReference type="Proteomes" id="UP000295388"/>
    </source>
</evidence>
<evidence type="ECO:0000256" key="4">
    <source>
        <dbReference type="ARBA" id="ARBA00023163"/>
    </source>
</evidence>
<evidence type="ECO:0000256" key="3">
    <source>
        <dbReference type="ARBA" id="ARBA00023125"/>
    </source>
</evidence>
<dbReference type="PANTHER" id="PTHR30346">
    <property type="entry name" value="TRANSCRIPTIONAL DUAL REGULATOR HCAR-RELATED"/>
    <property type="match status" value="1"/>
</dbReference>
<keyword evidence="2" id="KW-0805">Transcription regulation</keyword>
<protein>
    <submittedName>
        <fullName evidence="6">DNA-binding transcriptional LysR family regulator</fullName>
    </submittedName>
</protein>
<keyword evidence="3 6" id="KW-0238">DNA-binding</keyword>
<dbReference type="InterPro" id="IPR005119">
    <property type="entry name" value="LysR_subst-bd"/>
</dbReference>
<dbReference type="Proteomes" id="UP000295388">
    <property type="component" value="Unassembled WGS sequence"/>
</dbReference>
<keyword evidence="4" id="KW-0804">Transcription</keyword>
<dbReference type="GO" id="GO:0003700">
    <property type="term" value="F:DNA-binding transcription factor activity"/>
    <property type="evidence" value="ECO:0007669"/>
    <property type="project" value="InterPro"/>
</dbReference>
<comment type="similarity">
    <text evidence="1">Belongs to the LysR transcriptional regulatory family.</text>
</comment>
<dbReference type="CDD" id="cd05466">
    <property type="entry name" value="PBP2_LTTR_substrate"/>
    <property type="match status" value="1"/>
</dbReference>
<evidence type="ECO:0000256" key="1">
    <source>
        <dbReference type="ARBA" id="ARBA00009437"/>
    </source>
</evidence>
<dbReference type="Gene3D" id="1.10.10.10">
    <property type="entry name" value="Winged helix-like DNA-binding domain superfamily/Winged helix DNA-binding domain"/>
    <property type="match status" value="1"/>
</dbReference>
<feature type="domain" description="HTH lysR-type" evidence="5">
    <location>
        <begin position="1"/>
        <end position="61"/>
    </location>
</feature>
<proteinExistence type="inferred from homology"/>
<name>A0A4R6KC45_9ACTN</name>